<keyword evidence="6" id="KW-1185">Reference proteome</keyword>
<keyword evidence="2" id="KW-0863">Zinc-finger</keyword>
<dbReference type="Proteomes" id="UP000466442">
    <property type="component" value="Linkage Group LG12"/>
</dbReference>
<comment type="caution">
    <text evidence="5">The sequence shown here is derived from an EMBL/GenBank/DDBJ whole genome shotgun (WGS) entry which is preliminary data.</text>
</comment>
<dbReference type="InterPro" id="IPR007588">
    <property type="entry name" value="Znf_FLYWCH"/>
</dbReference>
<dbReference type="Pfam" id="PF04500">
    <property type="entry name" value="FLYWCH"/>
    <property type="match status" value="1"/>
</dbReference>
<dbReference type="OrthoDB" id="6599060at2759"/>
<evidence type="ECO:0000313" key="5">
    <source>
        <dbReference type="EMBL" id="KAF6202447.1"/>
    </source>
</evidence>
<feature type="domain" description="FLYWCH-type" evidence="4">
    <location>
        <begin position="13"/>
        <end position="69"/>
    </location>
</feature>
<accession>A0A8S9X0F0</accession>
<dbReference type="Gene3D" id="2.20.25.240">
    <property type="match status" value="1"/>
</dbReference>
<evidence type="ECO:0000256" key="1">
    <source>
        <dbReference type="ARBA" id="ARBA00022723"/>
    </source>
</evidence>
<evidence type="ECO:0000256" key="2">
    <source>
        <dbReference type="ARBA" id="ARBA00022771"/>
    </source>
</evidence>
<reference evidence="5" key="1">
    <citation type="journal article" date="2021" name="Mol. Ecol. Resour.">
        <title>Apolygus lucorum genome provides insights into omnivorousness and mesophyll feeding.</title>
        <authorList>
            <person name="Liu Y."/>
            <person name="Liu H."/>
            <person name="Wang H."/>
            <person name="Huang T."/>
            <person name="Liu B."/>
            <person name="Yang B."/>
            <person name="Yin L."/>
            <person name="Li B."/>
            <person name="Zhang Y."/>
            <person name="Zhang S."/>
            <person name="Jiang F."/>
            <person name="Zhang X."/>
            <person name="Ren Y."/>
            <person name="Wang B."/>
            <person name="Wang S."/>
            <person name="Lu Y."/>
            <person name="Wu K."/>
            <person name="Fan W."/>
            <person name="Wang G."/>
        </authorList>
    </citation>
    <scope>NUCLEOTIDE SEQUENCE</scope>
    <source>
        <strain evidence="5">12Hb</strain>
    </source>
</reference>
<dbReference type="GO" id="GO:0008270">
    <property type="term" value="F:zinc ion binding"/>
    <property type="evidence" value="ECO:0007669"/>
    <property type="project" value="UniProtKB-KW"/>
</dbReference>
<sequence>MISSSQLEVVASKRSTAVIYERFKYIKQKVYSSGDIFWKCIMRNMKCSAFITTDSEMNYVRKVSGQHSHPALDPKEMAFEISTSFCLSPSNSVCR</sequence>
<protein>
    <recommendedName>
        <fullName evidence="4">FLYWCH-type domain-containing protein</fullName>
    </recommendedName>
</protein>
<dbReference type="EMBL" id="WIXP02000012">
    <property type="protein sequence ID" value="KAF6202447.1"/>
    <property type="molecule type" value="Genomic_DNA"/>
</dbReference>
<proteinExistence type="predicted"/>
<evidence type="ECO:0000313" key="6">
    <source>
        <dbReference type="Proteomes" id="UP000466442"/>
    </source>
</evidence>
<gene>
    <name evidence="5" type="ORF">GE061_004847</name>
</gene>
<organism evidence="5 6">
    <name type="scientific">Apolygus lucorum</name>
    <name type="common">Small green plant bug</name>
    <name type="synonym">Lygocoris lucorum</name>
    <dbReference type="NCBI Taxonomy" id="248454"/>
    <lineage>
        <taxon>Eukaryota</taxon>
        <taxon>Metazoa</taxon>
        <taxon>Ecdysozoa</taxon>
        <taxon>Arthropoda</taxon>
        <taxon>Hexapoda</taxon>
        <taxon>Insecta</taxon>
        <taxon>Pterygota</taxon>
        <taxon>Neoptera</taxon>
        <taxon>Paraneoptera</taxon>
        <taxon>Hemiptera</taxon>
        <taxon>Heteroptera</taxon>
        <taxon>Panheteroptera</taxon>
        <taxon>Cimicomorpha</taxon>
        <taxon>Miridae</taxon>
        <taxon>Mirini</taxon>
        <taxon>Apolygus</taxon>
    </lineage>
</organism>
<evidence type="ECO:0000256" key="3">
    <source>
        <dbReference type="ARBA" id="ARBA00022833"/>
    </source>
</evidence>
<evidence type="ECO:0000259" key="4">
    <source>
        <dbReference type="Pfam" id="PF04500"/>
    </source>
</evidence>
<dbReference type="AlphaFoldDB" id="A0A8S9X0F0"/>
<keyword evidence="3" id="KW-0862">Zinc</keyword>
<name>A0A8S9X0F0_APOLU</name>
<keyword evidence="1" id="KW-0479">Metal-binding</keyword>